<comment type="caution">
    <text evidence="1">The sequence shown here is derived from an EMBL/GenBank/DDBJ whole genome shotgun (WGS) entry which is preliminary data.</text>
</comment>
<gene>
    <name evidence="1" type="ORF">GIX80_02080</name>
</gene>
<proteinExistence type="predicted"/>
<evidence type="ECO:0000313" key="1">
    <source>
        <dbReference type="EMBL" id="MRG83186.1"/>
    </source>
</evidence>
<dbReference type="AlphaFoldDB" id="A0AB36AD43"/>
<protein>
    <submittedName>
        <fullName evidence="1">Uncharacterized protein</fullName>
    </submittedName>
</protein>
<dbReference type="Proteomes" id="UP000441557">
    <property type="component" value="Unassembled WGS sequence"/>
</dbReference>
<dbReference type="EMBL" id="WJMZ01000002">
    <property type="protein sequence ID" value="MRG83186.1"/>
    <property type="molecule type" value="Genomic_DNA"/>
</dbReference>
<sequence length="139" mass="16536">MNNVDDVQYYHFLKEMKNRGLTQFLFTSKLTINLLLQILQDNHIQVVNIKLYDEDEQTSKKIKKLFENYQNGDIDSEEVHSILEYLEDDYSIDIRSIKVQNLKDNHGSLELFVNGIFLNRDEYWNNFLKNAVDIAWENG</sequence>
<organism evidence="1 2">
    <name type="scientific">Limosilactobacillus reuteri</name>
    <name type="common">Lactobacillus reuteri</name>
    <dbReference type="NCBI Taxonomy" id="1598"/>
    <lineage>
        <taxon>Bacteria</taxon>
        <taxon>Bacillati</taxon>
        <taxon>Bacillota</taxon>
        <taxon>Bacilli</taxon>
        <taxon>Lactobacillales</taxon>
        <taxon>Lactobacillaceae</taxon>
        <taxon>Limosilactobacillus</taxon>
    </lineage>
</organism>
<reference evidence="1 2" key="1">
    <citation type="submission" date="2019-11" db="EMBL/GenBank/DDBJ databases">
        <title>Draft genome sequence of 12 host-associated Lactobacillus reuteri rodent strains.</title>
        <authorList>
            <person name="Zhang S."/>
            <person name="Ozcam M."/>
            <person name="Van Pijkeren J.P."/>
        </authorList>
    </citation>
    <scope>NUCLEOTIDE SEQUENCE [LARGE SCALE GENOMIC DNA]</scope>
    <source>
        <strain evidence="1 2">L1604-1</strain>
    </source>
</reference>
<name>A0AB36AD43_LIMRT</name>
<evidence type="ECO:0000313" key="2">
    <source>
        <dbReference type="Proteomes" id="UP000441557"/>
    </source>
</evidence>
<accession>A0AB36AD43</accession>